<keyword evidence="3 5" id="KW-0067">ATP-binding</keyword>
<evidence type="ECO:0000313" key="6">
    <source>
        <dbReference type="Proteomes" id="UP000231553"/>
    </source>
</evidence>
<keyword evidence="2" id="KW-0547">Nucleotide-binding</keyword>
<reference evidence="5 6" key="1">
    <citation type="journal article" date="2018" name="Int. J. Syst. Evol. Microbiol.">
        <title>Pseudooceanicola lipolyticus sp. nov., a marine alphaproteobacterium, reclassification of Oceanicola flagellatus as Pseudooceanicola flagellatus comb. nov. and emended description of the genus Pseudooceanicola.</title>
        <authorList>
            <person name="Huang M.-M."/>
            <person name="Guo L.-L."/>
            <person name="Wu Y.-H."/>
            <person name="Lai Q.-L."/>
            <person name="Shao Z.-Z."/>
            <person name="Wang C.-S."/>
            <person name="Wu M."/>
            <person name="Xu X.-W."/>
        </authorList>
    </citation>
    <scope>NUCLEOTIDE SEQUENCE [LARGE SCALE GENOMIC DNA]</scope>
    <source>
        <strain evidence="5 6">157</strain>
    </source>
</reference>
<dbReference type="EMBL" id="PGTB01000001">
    <property type="protein sequence ID" value="PJE38660.1"/>
    <property type="molecule type" value="Genomic_DNA"/>
</dbReference>
<accession>A0A2M8J7A5</accession>
<dbReference type="SMART" id="SM00382">
    <property type="entry name" value="AAA"/>
    <property type="match status" value="1"/>
</dbReference>
<evidence type="ECO:0000313" key="5">
    <source>
        <dbReference type="EMBL" id="PJE38660.1"/>
    </source>
</evidence>
<dbReference type="RefSeq" id="WP_100160789.1">
    <property type="nucleotide sequence ID" value="NZ_PGTB01000001.1"/>
</dbReference>
<dbReference type="PROSITE" id="PS50893">
    <property type="entry name" value="ABC_TRANSPORTER_2"/>
    <property type="match status" value="1"/>
</dbReference>
<dbReference type="PANTHER" id="PTHR45772">
    <property type="entry name" value="CONSERVED COMPONENT OF ABC TRANSPORTER FOR NATURAL AMINO ACIDS-RELATED"/>
    <property type="match status" value="1"/>
</dbReference>
<dbReference type="AlphaFoldDB" id="A0A2M8J7A5"/>
<dbReference type="InterPro" id="IPR003439">
    <property type="entry name" value="ABC_transporter-like_ATP-bd"/>
</dbReference>
<dbReference type="Pfam" id="PF00005">
    <property type="entry name" value="ABC_tran"/>
    <property type="match status" value="1"/>
</dbReference>
<dbReference type="GO" id="GO:0016887">
    <property type="term" value="F:ATP hydrolysis activity"/>
    <property type="evidence" value="ECO:0007669"/>
    <property type="project" value="InterPro"/>
</dbReference>
<dbReference type="InterPro" id="IPR051120">
    <property type="entry name" value="ABC_AA/LPS_Transport"/>
</dbReference>
<evidence type="ECO:0000256" key="1">
    <source>
        <dbReference type="ARBA" id="ARBA00022448"/>
    </source>
</evidence>
<dbReference type="OrthoDB" id="9806149at2"/>
<organism evidence="5 6">
    <name type="scientific">Pseudooceanicola lipolyticus</name>
    <dbReference type="NCBI Taxonomy" id="2029104"/>
    <lineage>
        <taxon>Bacteria</taxon>
        <taxon>Pseudomonadati</taxon>
        <taxon>Pseudomonadota</taxon>
        <taxon>Alphaproteobacteria</taxon>
        <taxon>Rhodobacterales</taxon>
        <taxon>Paracoccaceae</taxon>
        <taxon>Pseudooceanicola</taxon>
    </lineage>
</organism>
<evidence type="ECO:0000259" key="4">
    <source>
        <dbReference type="PROSITE" id="PS50893"/>
    </source>
</evidence>
<evidence type="ECO:0000256" key="3">
    <source>
        <dbReference type="ARBA" id="ARBA00022840"/>
    </source>
</evidence>
<evidence type="ECO:0000256" key="2">
    <source>
        <dbReference type="ARBA" id="ARBA00022741"/>
    </source>
</evidence>
<keyword evidence="6" id="KW-1185">Reference proteome</keyword>
<dbReference type="Proteomes" id="UP000231553">
    <property type="component" value="Unassembled WGS sequence"/>
</dbReference>
<name>A0A2M8J7A5_9RHOB</name>
<feature type="domain" description="ABC transporter" evidence="4">
    <location>
        <begin position="6"/>
        <end position="242"/>
    </location>
</feature>
<dbReference type="InterPro" id="IPR027417">
    <property type="entry name" value="P-loop_NTPase"/>
</dbReference>
<keyword evidence="1" id="KW-0813">Transport</keyword>
<proteinExistence type="predicted"/>
<dbReference type="GO" id="GO:0005524">
    <property type="term" value="F:ATP binding"/>
    <property type="evidence" value="ECO:0007669"/>
    <property type="project" value="UniProtKB-KW"/>
</dbReference>
<dbReference type="InterPro" id="IPR003593">
    <property type="entry name" value="AAA+_ATPase"/>
</dbReference>
<dbReference type="SUPFAM" id="SSF52540">
    <property type="entry name" value="P-loop containing nucleoside triphosphate hydrolases"/>
    <property type="match status" value="1"/>
</dbReference>
<protein>
    <submittedName>
        <fullName evidence="5">ABC transporter ATP-binding protein</fullName>
    </submittedName>
</protein>
<dbReference type="GO" id="GO:0005886">
    <property type="term" value="C:plasma membrane"/>
    <property type="evidence" value="ECO:0007669"/>
    <property type="project" value="TreeGrafter"/>
</dbReference>
<dbReference type="Gene3D" id="3.40.50.300">
    <property type="entry name" value="P-loop containing nucleotide triphosphate hydrolases"/>
    <property type="match status" value="1"/>
</dbReference>
<comment type="caution">
    <text evidence="5">The sequence shown here is derived from an EMBL/GenBank/DDBJ whole genome shotgun (WGS) entry which is preliminary data.</text>
</comment>
<sequence length="245" mass="26303">MVDPILSVRGVAKHFGGLKAVNDVSFDVLPQQIFGIAGPNGSGKSTLFNVMTKVPFGPTKGEVRLNGKSIMGLSAHRIALAGIARTFQRENVFASLSAIDNVVVAVESHLPNAPFAEQIERAEEALNLVGFPANMHNSPAGSLPIFYRKQLMIASALALQPKVLLLDEPASSLTGPEIERMKQIILRVRDNGMTVVLIEHVLGLLMEVSDQLLVLDQGVMIGKGDPITVTRDPIVIEAYLGVAHE</sequence>
<gene>
    <name evidence="5" type="ORF">CVM52_00595</name>
</gene>